<sequence length="269" mass="30264">MKIQQIVDSLKELGFTEYEAKIYLALLRSHPANGNAIAVLSGVPTPKVYETIRKMQEREVIFTVSGGDKGKKVRYSPLPYKDLLQQKKEAFSGNVDFLSEELTNISSMSDTNWTELFVIHGYSSSMEAVESAIAHCDSEIVMSCWCEELDALKAPLTKAYNRGISIVTLTFDEGNNTDVLWRNFKHYGGDIASHRHSGELSIVTDQSKAIVLQSLNNSPHAVVSSHPVTISTTRNYIRHDIYVNRILHDFEGVMKKKYGKDLESLIKDF</sequence>
<feature type="domain" description="Transcription regulator TrmB N-terminal" evidence="1">
    <location>
        <begin position="10"/>
        <end position="80"/>
    </location>
</feature>
<evidence type="ECO:0000313" key="2">
    <source>
        <dbReference type="EMBL" id="MBP1948377.1"/>
    </source>
</evidence>
<dbReference type="RefSeq" id="WP_209479945.1">
    <property type="nucleotide sequence ID" value="NZ_JAGGKK010000005.1"/>
</dbReference>
<dbReference type="Gene3D" id="1.10.10.10">
    <property type="entry name" value="Winged helix-like DNA-binding domain superfamily/Winged helix DNA-binding domain"/>
    <property type="match status" value="1"/>
</dbReference>
<dbReference type="InterPro" id="IPR036390">
    <property type="entry name" value="WH_DNA-bd_sf"/>
</dbReference>
<dbReference type="InterPro" id="IPR002831">
    <property type="entry name" value="Tscrpt_reg_TrmB_N"/>
</dbReference>
<name>A0ABS4HD34_9BACI</name>
<dbReference type="EMBL" id="JAGGKK010000005">
    <property type="protein sequence ID" value="MBP1948377.1"/>
    <property type="molecule type" value="Genomic_DNA"/>
</dbReference>
<accession>A0ABS4HD34</accession>
<comment type="caution">
    <text evidence="2">The sequence shown here is derived from an EMBL/GenBank/DDBJ whole genome shotgun (WGS) entry which is preliminary data.</text>
</comment>
<evidence type="ECO:0000313" key="3">
    <source>
        <dbReference type="Proteomes" id="UP001519328"/>
    </source>
</evidence>
<dbReference type="InterPro" id="IPR051797">
    <property type="entry name" value="TrmB-like"/>
</dbReference>
<dbReference type="Pfam" id="PF01978">
    <property type="entry name" value="TrmB"/>
    <property type="match status" value="1"/>
</dbReference>
<gene>
    <name evidence="2" type="ORF">J2Z82_001313</name>
</gene>
<keyword evidence="3" id="KW-1185">Reference proteome</keyword>
<dbReference type="CDD" id="cd09124">
    <property type="entry name" value="PLDc_like_TrmB_middle"/>
    <property type="match status" value="1"/>
</dbReference>
<dbReference type="SUPFAM" id="SSF46785">
    <property type="entry name" value="Winged helix' DNA-binding domain"/>
    <property type="match status" value="1"/>
</dbReference>
<dbReference type="InterPro" id="IPR036388">
    <property type="entry name" value="WH-like_DNA-bd_sf"/>
</dbReference>
<reference evidence="2 3" key="1">
    <citation type="submission" date="2021-03" db="EMBL/GenBank/DDBJ databases">
        <title>Genomic Encyclopedia of Type Strains, Phase IV (KMG-IV): sequencing the most valuable type-strain genomes for metagenomic binning, comparative biology and taxonomic classification.</title>
        <authorList>
            <person name="Goeker M."/>
        </authorList>
    </citation>
    <scope>NUCLEOTIDE SEQUENCE [LARGE SCALE GENOMIC DNA]</scope>
    <source>
        <strain evidence="2 3">DSM 21085</strain>
    </source>
</reference>
<proteinExistence type="predicted"/>
<dbReference type="PANTHER" id="PTHR34293">
    <property type="entry name" value="HTH-TYPE TRANSCRIPTIONAL REGULATOR TRMBL2"/>
    <property type="match status" value="1"/>
</dbReference>
<protein>
    <submittedName>
        <fullName evidence="2">Sugar-specific transcriptional regulator TrmB</fullName>
    </submittedName>
</protein>
<dbReference type="PANTHER" id="PTHR34293:SF1">
    <property type="entry name" value="HTH-TYPE TRANSCRIPTIONAL REGULATOR TRMBL2"/>
    <property type="match status" value="1"/>
</dbReference>
<evidence type="ECO:0000259" key="1">
    <source>
        <dbReference type="Pfam" id="PF01978"/>
    </source>
</evidence>
<dbReference type="Proteomes" id="UP001519328">
    <property type="component" value="Unassembled WGS sequence"/>
</dbReference>
<organism evidence="2 3">
    <name type="scientific">Virgibacillus litoralis</name>
    <dbReference type="NCBI Taxonomy" id="578221"/>
    <lineage>
        <taxon>Bacteria</taxon>
        <taxon>Bacillati</taxon>
        <taxon>Bacillota</taxon>
        <taxon>Bacilli</taxon>
        <taxon>Bacillales</taxon>
        <taxon>Bacillaceae</taxon>
        <taxon>Virgibacillus</taxon>
    </lineage>
</organism>